<dbReference type="RefSeq" id="WP_223814433.1">
    <property type="nucleotide sequence ID" value="NZ_CP061502.1"/>
</dbReference>
<evidence type="ECO:0000259" key="1">
    <source>
        <dbReference type="Pfam" id="PF13610"/>
    </source>
</evidence>
<dbReference type="AlphaFoldDB" id="A0A1H2Z4Q2"/>
<dbReference type="PANTHER" id="PTHR35528:SF3">
    <property type="entry name" value="BLL1675 PROTEIN"/>
    <property type="match status" value="1"/>
</dbReference>
<proteinExistence type="predicted"/>
<dbReference type="Pfam" id="PF13610">
    <property type="entry name" value="DDE_Tnp_IS240"/>
    <property type="match status" value="1"/>
</dbReference>
<dbReference type="InterPro" id="IPR032874">
    <property type="entry name" value="DDE_dom"/>
</dbReference>
<evidence type="ECO:0000313" key="3">
    <source>
        <dbReference type="Proteomes" id="UP000198539"/>
    </source>
</evidence>
<dbReference type="PANTHER" id="PTHR35528">
    <property type="entry name" value="BLL1675 PROTEIN"/>
    <property type="match status" value="1"/>
</dbReference>
<dbReference type="EMBL" id="FNOM01000005">
    <property type="protein sequence ID" value="SDX11874.1"/>
    <property type="molecule type" value="Genomic_DNA"/>
</dbReference>
<sequence>MSTKQPFKRHRFPALAILCAVRICLRYPLSYQDVTDLLAERGLNVDRSTVCRWVQKFGPELSRRAGRHLSRAIDANGQLVDFRLTARRDTKAAKSFLSKAIERVRLHRPLSICTDKAPT</sequence>
<accession>A0A1H2Z4Q2</accession>
<organism evidence="2 3">
    <name type="scientific">Roseicitreum antarcticum</name>
    <dbReference type="NCBI Taxonomy" id="564137"/>
    <lineage>
        <taxon>Bacteria</taxon>
        <taxon>Pseudomonadati</taxon>
        <taxon>Pseudomonadota</taxon>
        <taxon>Alphaproteobacteria</taxon>
        <taxon>Rhodobacterales</taxon>
        <taxon>Paracoccaceae</taxon>
        <taxon>Roseicitreum</taxon>
    </lineage>
</organism>
<dbReference type="InterPro" id="IPR052183">
    <property type="entry name" value="IS_Transposase"/>
</dbReference>
<protein>
    <submittedName>
        <fullName evidence="2">DDE domain-containing protein</fullName>
    </submittedName>
</protein>
<dbReference type="Proteomes" id="UP000198539">
    <property type="component" value="Unassembled WGS sequence"/>
</dbReference>
<keyword evidence="3" id="KW-1185">Reference proteome</keyword>
<evidence type="ECO:0000313" key="2">
    <source>
        <dbReference type="EMBL" id="SDX11874.1"/>
    </source>
</evidence>
<name>A0A1H2Z4Q2_9RHOB</name>
<reference evidence="2 3" key="1">
    <citation type="submission" date="2016-10" db="EMBL/GenBank/DDBJ databases">
        <authorList>
            <person name="de Groot N.N."/>
        </authorList>
    </citation>
    <scope>NUCLEOTIDE SEQUENCE [LARGE SCALE GENOMIC DNA]</scope>
    <source>
        <strain evidence="2 3">CGMCC 1.8894</strain>
    </source>
</reference>
<dbReference type="STRING" id="564137.SAMN04488238_105232"/>
<feature type="domain" description="DDE" evidence="1">
    <location>
        <begin position="68"/>
        <end position="119"/>
    </location>
</feature>
<gene>
    <name evidence="2" type="ORF">SAMN04488238_105232</name>
</gene>